<reference evidence="2 3" key="1">
    <citation type="submission" date="2010-12" db="EMBL/GenBank/DDBJ databases">
        <title>Whole genome sequence of Anaerolinea thermophila UNI-1.</title>
        <authorList>
            <person name="Narita-Yamada S."/>
            <person name="Kishi E."/>
            <person name="Watanabe Y."/>
            <person name="Takasaki K."/>
            <person name="Ankai A."/>
            <person name="Oguchi A."/>
            <person name="Fukui S."/>
            <person name="Takahashi M."/>
            <person name="Yashiro I."/>
            <person name="Hosoyama A."/>
            <person name="Sekiguchi Y."/>
            <person name="Hanada S."/>
            <person name="Fujita N."/>
        </authorList>
    </citation>
    <scope>NUCLEOTIDE SEQUENCE [LARGE SCALE GENOMIC DNA]</scope>
    <source>
        <strain evidence="3">DSM 14523 / JCM 11388 / NBRC 100420 / UNI-1</strain>
    </source>
</reference>
<keyword evidence="1" id="KW-1133">Transmembrane helix</keyword>
<gene>
    <name evidence="2" type="ordered locus">ANT_12850</name>
</gene>
<keyword evidence="3" id="KW-1185">Reference proteome</keyword>
<keyword evidence="1" id="KW-0472">Membrane</keyword>
<dbReference type="AlphaFoldDB" id="E8N4F5"/>
<feature type="transmembrane region" description="Helical" evidence="1">
    <location>
        <begin position="29"/>
        <end position="48"/>
    </location>
</feature>
<dbReference type="Proteomes" id="UP000008922">
    <property type="component" value="Chromosome"/>
</dbReference>
<sequence>MKNYQKILYFFVLPILAVLLYPPQSLIKGIGVVIAAVLLFALIGYFLLRGKELALTFMIFVQGMNVIIRLMMFFSTGFTNQGQPNVLFLITCFLGLVLSFWLLVRLDRQDIRLSMVG</sequence>
<evidence type="ECO:0000256" key="1">
    <source>
        <dbReference type="SAM" id="Phobius"/>
    </source>
</evidence>
<evidence type="ECO:0000313" key="3">
    <source>
        <dbReference type="Proteomes" id="UP000008922"/>
    </source>
</evidence>
<name>E8N4F5_ANATU</name>
<accession>E8N4F5</accession>
<dbReference type="InParanoid" id="E8N4F5"/>
<organism evidence="2 3">
    <name type="scientific">Anaerolinea thermophila (strain DSM 14523 / JCM 11388 / NBRC 100420 / UNI-1)</name>
    <dbReference type="NCBI Taxonomy" id="926569"/>
    <lineage>
        <taxon>Bacteria</taxon>
        <taxon>Bacillati</taxon>
        <taxon>Chloroflexota</taxon>
        <taxon>Anaerolineae</taxon>
        <taxon>Anaerolineales</taxon>
        <taxon>Anaerolineaceae</taxon>
        <taxon>Anaerolinea</taxon>
    </lineage>
</organism>
<evidence type="ECO:0000313" key="2">
    <source>
        <dbReference type="EMBL" id="BAJ63319.1"/>
    </source>
</evidence>
<protein>
    <submittedName>
        <fullName evidence="2">Hypothetical membrane protein</fullName>
    </submittedName>
</protein>
<feature type="transmembrane region" description="Helical" evidence="1">
    <location>
        <begin position="86"/>
        <end position="104"/>
    </location>
</feature>
<dbReference type="HOGENOM" id="CLU_2079847_0_0_0"/>
<dbReference type="EMBL" id="AP012029">
    <property type="protein sequence ID" value="BAJ63319.1"/>
    <property type="molecule type" value="Genomic_DNA"/>
</dbReference>
<feature type="transmembrane region" description="Helical" evidence="1">
    <location>
        <begin position="55"/>
        <end position="74"/>
    </location>
</feature>
<proteinExistence type="predicted"/>
<dbReference type="KEGG" id="atm:ANT_12850"/>
<dbReference type="OrthoDB" id="165868at2"/>
<dbReference type="STRING" id="926569.ANT_12850"/>
<keyword evidence="1" id="KW-0812">Transmembrane</keyword>
<feature type="transmembrane region" description="Helical" evidence="1">
    <location>
        <begin position="7"/>
        <end position="23"/>
    </location>
</feature>
<dbReference type="RefSeq" id="WP_013559707.1">
    <property type="nucleotide sequence ID" value="NC_014960.1"/>
</dbReference>